<dbReference type="Proteomes" id="UP000075714">
    <property type="component" value="Unassembled WGS sequence"/>
</dbReference>
<accession>A0A150GFM5</accession>
<protein>
    <submittedName>
        <fullName evidence="2">Uncharacterized protein</fullName>
    </submittedName>
</protein>
<organism evidence="2 3">
    <name type="scientific">Gonium pectorale</name>
    <name type="common">Green alga</name>
    <dbReference type="NCBI Taxonomy" id="33097"/>
    <lineage>
        <taxon>Eukaryota</taxon>
        <taxon>Viridiplantae</taxon>
        <taxon>Chlorophyta</taxon>
        <taxon>core chlorophytes</taxon>
        <taxon>Chlorophyceae</taxon>
        <taxon>CS clade</taxon>
        <taxon>Chlamydomonadales</taxon>
        <taxon>Volvocaceae</taxon>
        <taxon>Gonium</taxon>
    </lineage>
</organism>
<comment type="caution">
    <text evidence="2">The sequence shown here is derived from an EMBL/GenBank/DDBJ whole genome shotgun (WGS) entry which is preliminary data.</text>
</comment>
<evidence type="ECO:0000256" key="1">
    <source>
        <dbReference type="SAM" id="MobiDB-lite"/>
    </source>
</evidence>
<evidence type="ECO:0000313" key="2">
    <source>
        <dbReference type="EMBL" id="KXZ48642.1"/>
    </source>
</evidence>
<feature type="region of interest" description="Disordered" evidence="1">
    <location>
        <begin position="120"/>
        <end position="142"/>
    </location>
</feature>
<evidence type="ECO:0000313" key="3">
    <source>
        <dbReference type="Proteomes" id="UP000075714"/>
    </source>
</evidence>
<dbReference type="AlphaFoldDB" id="A0A150GFM5"/>
<feature type="compositionally biased region" description="Basic and acidic residues" evidence="1">
    <location>
        <begin position="120"/>
        <end position="136"/>
    </location>
</feature>
<keyword evidence="3" id="KW-1185">Reference proteome</keyword>
<dbReference type="EMBL" id="LSYV01000027">
    <property type="protein sequence ID" value="KXZ48642.1"/>
    <property type="molecule type" value="Genomic_DNA"/>
</dbReference>
<reference evidence="3" key="1">
    <citation type="journal article" date="2016" name="Nat. Commun.">
        <title>The Gonium pectorale genome demonstrates co-option of cell cycle regulation during the evolution of multicellularity.</title>
        <authorList>
            <person name="Hanschen E.R."/>
            <person name="Marriage T.N."/>
            <person name="Ferris P.J."/>
            <person name="Hamaji T."/>
            <person name="Toyoda A."/>
            <person name="Fujiyama A."/>
            <person name="Neme R."/>
            <person name="Noguchi H."/>
            <person name="Minakuchi Y."/>
            <person name="Suzuki M."/>
            <person name="Kawai-Toyooka H."/>
            <person name="Smith D.R."/>
            <person name="Sparks H."/>
            <person name="Anderson J."/>
            <person name="Bakaric R."/>
            <person name="Luria V."/>
            <person name="Karger A."/>
            <person name="Kirschner M.W."/>
            <person name="Durand P.M."/>
            <person name="Michod R.E."/>
            <person name="Nozaki H."/>
            <person name="Olson B.J."/>
        </authorList>
    </citation>
    <scope>NUCLEOTIDE SEQUENCE [LARGE SCALE GENOMIC DNA]</scope>
    <source>
        <strain evidence="3">NIES-2863</strain>
    </source>
</reference>
<name>A0A150GFM5_GONPE</name>
<gene>
    <name evidence="2" type="ORF">GPECTOR_26g545</name>
</gene>
<proteinExistence type="predicted"/>
<sequence length="142" mass="15875">MRKAIRDISYFDGCKLNGIRYKKPGGGALTRYDLLNDQAVQGWYDSGADLTVCVFMEKEDVSSTRAKVRARAKPAIGDEGEKKSWAEKKLLTGNFEKWAATDGQAEGINVMDMPPKVHKMCEDNEGSVKDEDERPKLKMVKA</sequence>